<evidence type="ECO:0000256" key="1">
    <source>
        <dbReference type="SAM" id="Phobius"/>
    </source>
</evidence>
<keyword evidence="1" id="KW-1133">Transmembrane helix</keyword>
<dbReference type="EMBL" id="LNIX01000007">
    <property type="protein sequence ID" value="OXA51453.1"/>
    <property type="molecule type" value="Genomic_DNA"/>
</dbReference>
<name>A0A226E1P1_FOLCA</name>
<sequence length="220" mass="23678">MRLQKTPPTLWHHPNVSSNRSAIQMEINSGLVEINLGFLSDSTMPSSGPQVYKWRTASKIIAIVDLVLSILTICLLALALIFVLFGAKLAIDEFNEDERFDDHRSQAAGAFMIVSAVVFGIAILLVVIDVVAASRLLAATKEGVSPSEALSKAKCWRILNIIFLVFCVLGIFGGGTPSQKGGSMVNAILRGVGVVIVTLFMKELESAATTPQVYYEPGQA</sequence>
<feature type="transmembrane region" description="Helical" evidence="1">
    <location>
        <begin position="155"/>
        <end position="175"/>
    </location>
</feature>
<gene>
    <name evidence="2" type="ORF">Fcan01_13016</name>
</gene>
<keyword evidence="3" id="KW-1185">Reference proteome</keyword>
<accession>A0A226E1P1</accession>
<dbReference type="AlphaFoldDB" id="A0A226E1P1"/>
<evidence type="ECO:0000313" key="2">
    <source>
        <dbReference type="EMBL" id="OXA51453.1"/>
    </source>
</evidence>
<keyword evidence="1" id="KW-0472">Membrane</keyword>
<evidence type="ECO:0000313" key="3">
    <source>
        <dbReference type="Proteomes" id="UP000198287"/>
    </source>
</evidence>
<feature type="transmembrane region" description="Helical" evidence="1">
    <location>
        <begin position="60"/>
        <end position="87"/>
    </location>
</feature>
<feature type="transmembrane region" description="Helical" evidence="1">
    <location>
        <begin position="107"/>
        <end position="134"/>
    </location>
</feature>
<proteinExistence type="predicted"/>
<keyword evidence="1" id="KW-0812">Transmembrane</keyword>
<protein>
    <submittedName>
        <fullName evidence="2">Uncharacterized protein</fullName>
    </submittedName>
</protein>
<comment type="caution">
    <text evidence="2">The sequence shown here is derived from an EMBL/GenBank/DDBJ whole genome shotgun (WGS) entry which is preliminary data.</text>
</comment>
<organism evidence="2 3">
    <name type="scientific">Folsomia candida</name>
    <name type="common">Springtail</name>
    <dbReference type="NCBI Taxonomy" id="158441"/>
    <lineage>
        <taxon>Eukaryota</taxon>
        <taxon>Metazoa</taxon>
        <taxon>Ecdysozoa</taxon>
        <taxon>Arthropoda</taxon>
        <taxon>Hexapoda</taxon>
        <taxon>Collembola</taxon>
        <taxon>Entomobryomorpha</taxon>
        <taxon>Isotomoidea</taxon>
        <taxon>Isotomidae</taxon>
        <taxon>Proisotominae</taxon>
        <taxon>Folsomia</taxon>
    </lineage>
</organism>
<dbReference type="Proteomes" id="UP000198287">
    <property type="component" value="Unassembled WGS sequence"/>
</dbReference>
<reference evidence="2 3" key="1">
    <citation type="submission" date="2015-12" db="EMBL/GenBank/DDBJ databases">
        <title>The genome of Folsomia candida.</title>
        <authorList>
            <person name="Faddeeva A."/>
            <person name="Derks M.F."/>
            <person name="Anvar Y."/>
            <person name="Smit S."/>
            <person name="Van Straalen N."/>
            <person name="Roelofs D."/>
        </authorList>
    </citation>
    <scope>NUCLEOTIDE SEQUENCE [LARGE SCALE GENOMIC DNA]</scope>
    <source>
        <strain evidence="2 3">VU population</strain>
        <tissue evidence="2">Whole body</tissue>
    </source>
</reference>